<dbReference type="Proteomes" id="UP000543419">
    <property type="component" value="Unassembled WGS sequence"/>
</dbReference>
<dbReference type="AlphaFoldDB" id="A0A7Y0EZF9"/>
<dbReference type="RefSeq" id="WP_169241783.1">
    <property type="nucleotide sequence ID" value="NZ_JAAIIG010000015.1"/>
</dbReference>
<keyword evidence="3" id="KW-1185">Reference proteome</keyword>
<reference evidence="2 3" key="1">
    <citation type="submission" date="2020-02" db="EMBL/GenBank/DDBJ databases">
        <title>Characterization of phylogenetic diversity of novel bifidobacterial species isolated in Czech ZOOs.</title>
        <authorList>
            <person name="Lugli G.A."/>
            <person name="Vera N.B."/>
            <person name="Ventura M."/>
        </authorList>
    </citation>
    <scope>NUCLEOTIDE SEQUENCE [LARGE SCALE GENOMIC DNA]</scope>
    <source>
        <strain evidence="2 3">DSM 109959</strain>
    </source>
</reference>
<comment type="caution">
    <text evidence="2">The sequence shown here is derived from an EMBL/GenBank/DDBJ whole genome shotgun (WGS) entry which is preliminary data.</text>
</comment>
<evidence type="ECO:0000256" key="1">
    <source>
        <dbReference type="SAM" id="MobiDB-lite"/>
    </source>
</evidence>
<sequence length="335" mass="37681">MIEVFHLGRLTNRPEPCEDPRGWARCACGRHYLTRREAVDAGIAAGAVDWMNFTFPRRAKPVCAVTLGTSRLRERIMSECRERVSSWRASGLHIIDLLSLLGLDPERSRDAEAIDRVVTASDLRGLAALDSELDRAYSTHHSMWMSEADEALWMGSMLVLHAAMGQPETLSLMADHRLRHLWTEDRYWNRRTLNERTSPNGSLDLTPVTGVERFSERMLEAQRESALERLGAEPESARTRLLRDALVNRDLPVMMRGGAIIPNTDEAIRLFGARNPGGILTEHESDQLVEHASYCITATGEVDVDYDAPDPMRTIGNPRSRHDRRIGTTTGTEGR</sequence>
<protein>
    <submittedName>
        <fullName evidence="2">Uncharacterized protein</fullName>
    </submittedName>
</protein>
<proteinExistence type="predicted"/>
<organism evidence="2 3">
    <name type="scientific">Bifidobacterium olomucense</name>
    <dbReference type="NCBI Taxonomy" id="2675324"/>
    <lineage>
        <taxon>Bacteria</taxon>
        <taxon>Bacillati</taxon>
        <taxon>Actinomycetota</taxon>
        <taxon>Actinomycetes</taxon>
        <taxon>Bifidobacteriales</taxon>
        <taxon>Bifidobacteriaceae</taxon>
        <taxon>Bifidobacterium</taxon>
    </lineage>
</organism>
<gene>
    <name evidence="2" type="ORF">G1C97_2178</name>
</gene>
<evidence type="ECO:0000313" key="2">
    <source>
        <dbReference type="EMBL" id="NMM99220.1"/>
    </source>
</evidence>
<feature type="region of interest" description="Disordered" evidence="1">
    <location>
        <begin position="307"/>
        <end position="335"/>
    </location>
</feature>
<name>A0A7Y0EZF9_9BIFI</name>
<evidence type="ECO:0000313" key="3">
    <source>
        <dbReference type="Proteomes" id="UP000543419"/>
    </source>
</evidence>
<accession>A0A7Y0EZF9</accession>
<dbReference type="EMBL" id="JAAIIG010000015">
    <property type="protein sequence ID" value="NMM99220.1"/>
    <property type="molecule type" value="Genomic_DNA"/>
</dbReference>